<dbReference type="STRING" id="64571.A0A1Y2GZZ5"/>
<feature type="region of interest" description="Disordered" evidence="1">
    <location>
        <begin position="160"/>
        <end position="180"/>
    </location>
</feature>
<comment type="caution">
    <text evidence="2">The sequence shown here is derived from an EMBL/GenBank/DDBJ whole genome shotgun (WGS) entry which is preliminary data.</text>
</comment>
<evidence type="ECO:0000313" key="3">
    <source>
        <dbReference type="Proteomes" id="UP000193648"/>
    </source>
</evidence>
<evidence type="ECO:0000313" key="2">
    <source>
        <dbReference type="EMBL" id="ORZ27877.1"/>
    </source>
</evidence>
<feature type="region of interest" description="Disordered" evidence="1">
    <location>
        <begin position="291"/>
        <end position="316"/>
    </location>
</feature>
<dbReference type="InterPro" id="IPR023214">
    <property type="entry name" value="HAD_sf"/>
</dbReference>
<dbReference type="Pfam" id="PF08282">
    <property type="entry name" value="Hydrolase_3"/>
    <property type="match status" value="2"/>
</dbReference>
<name>A0A1Y2GZZ5_9FUNG</name>
<gene>
    <name evidence="2" type="ORF">BCR41DRAFT_346168</name>
</gene>
<dbReference type="PROSITE" id="PS01228">
    <property type="entry name" value="COF_1"/>
    <property type="match status" value="1"/>
</dbReference>
<dbReference type="Proteomes" id="UP000193648">
    <property type="component" value="Unassembled WGS sequence"/>
</dbReference>
<feature type="compositionally biased region" description="Low complexity" evidence="1">
    <location>
        <begin position="303"/>
        <end position="312"/>
    </location>
</feature>
<reference evidence="2 3" key="1">
    <citation type="submission" date="2016-07" db="EMBL/GenBank/DDBJ databases">
        <title>Pervasive Adenine N6-methylation of Active Genes in Fungi.</title>
        <authorList>
            <consortium name="DOE Joint Genome Institute"/>
            <person name="Mondo S.J."/>
            <person name="Dannebaum R.O."/>
            <person name="Kuo R.C."/>
            <person name="Labutti K."/>
            <person name="Haridas S."/>
            <person name="Kuo A."/>
            <person name="Salamov A."/>
            <person name="Ahrendt S.R."/>
            <person name="Lipzen A."/>
            <person name="Sullivan W."/>
            <person name="Andreopoulos W.B."/>
            <person name="Clum A."/>
            <person name="Lindquist E."/>
            <person name="Daum C."/>
            <person name="Ramamoorthy G.K."/>
            <person name="Gryganskyi A."/>
            <person name="Culley D."/>
            <person name="Magnuson J.K."/>
            <person name="James T.Y."/>
            <person name="O'Malley M.A."/>
            <person name="Stajich J.E."/>
            <person name="Spatafora J.W."/>
            <person name="Visel A."/>
            <person name="Grigoriev I.V."/>
        </authorList>
    </citation>
    <scope>NUCLEOTIDE SEQUENCE [LARGE SCALE GENOMIC DNA]</scope>
    <source>
        <strain evidence="2 3">NRRL 3116</strain>
    </source>
</reference>
<protein>
    <recommendedName>
        <fullName evidence="4">HAD-like domain-containing protein</fullName>
    </recommendedName>
</protein>
<dbReference type="OrthoDB" id="27226at2759"/>
<proteinExistence type="predicted"/>
<dbReference type="AlphaFoldDB" id="A0A1Y2GZZ5"/>
<evidence type="ECO:0008006" key="4">
    <source>
        <dbReference type="Google" id="ProtNLM"/>
    </source>
</evidence>
<dbReference type="GeneID" id="33564675"/>
<accession>A0A1Y2GZZ5</accession>
<dbReference type="Gene3D" id="3.40.50.1000">
    <property type="entry name" value="HAD superfamily/HAD-like"/>
    <property type="match status" value="2"/>
</dbReference>
<dbReference type="PANTHER" id="PTHR10000">
    <property type="entry name" value="PHOSPHOSERINE PHOSPHATASE"/>
    <property type="match status" value="1"/>
</dbReference>
<organism evidence="2 3">
    <name type="scientific">Lobosporangium transversale</name>
    <dbReference type="NCBI Taxonomy" id="64571"/>
    <lineage>
        <taxon>Eukaryota</taxon>
        <taxon>Fungi</taxon>
        <taxon>Fungi incertae sedis</taxon>
        <taxon>Mucoromycota</taxon>
        <taxon>Mortierellomycotina</taxon>
        <taxon>Mortierellomycetes</taxon>
        <taxon>Mortierellales</taxon>
        <taxon>Mortierellaceae</taxon>
        <taxon>Lobosporangium</taxon>
    </lineage>
</organism>
<dbReference type="Gene3D" id="3.30.1240.10">
    <property type="match status" value="1"/>
</dbReference>
<dbReference type="SUPFAM" id="SSF56784">
    <property type="entry name" value="HAD-like"/>
    <property type="match status" value="2"/>
</dbReference>
<dbReference type="GO" id="GO:0000287">
    <property type="term" value="F:magnesium ion binding"/>
    <property type="evidence" value="ECO:0007669"/>
    <property type="project" value="TreeGrafter"/>
</dbReference>
<dbReference type="GO" id="GO:0016791">
    <property type="term" value="F:phosphatase activity"/>
    <property type="evidence" value="ECO:0007669"/>
    <property type="project" value="TreeGrafter"/>
</dbReference>
<feature type="region of interest" description="Disordered" evidence="1">
    <location>
        <begin position="52"/>
        <end position="87"/>
    </location>
</feature>
<feature type="compositionally biased region" description="Low complexity" evidence="1">
    <location>
        <begin position="60"/>
        <end position="87"/>
    </location>
</feature>
<sequence length="437" mass="47273">MHKKPIAFHHTTRLPRLVVFDLDGTLLNRQHSITRRSINALSLLQQAKAGPALQSSPITDNQSDQQINGQGDIINNGGSSNSHDNSNNVQIMLASGRSPRSVQLVIDLFEGIVIPDAVICCNGALNYNPRTKVITHPQFIPLDQATVVVQQLRSEISTYGTPKSRIPLSKNPNEMGLGGDLRPLPPLENDQSNEPRMAGRPGFACEVIWFLGKDEKTGEVIYAPDTTFVCDRTWELHRKHAIYYEYTVLRESMETFLQSLLVPSESTGMPKGGIVKLMALDRNRSAPDLFESLPPTLRSINPTTTNTERMTGTGTGTTGVESAGIDAEAALAGNVSNSISIASPQISITYSGMYFLEISAAGVNKGLGLINYCKSQGIAHDDVVAFGDLLNDAEMLQVAGLGLCMGNGHADMKKLADRVIGSNADDGVAKEIESWFA</sequence>
<evidence type="ECO:0000256" key="1">
    <source>
        <dbReference type="SAM" id="MobiDB-lite"/>
    </source>
</evidence>
<dbReference type="EMBL" id="MCFF01000003">
    <property type="protein sequence ID" value="ORZ27877.1"/>
    <property type="molecule type" value="Genomic_DNA"/>
</dbReference>
<dbReference type="InterPro" id="IPR036412">
    <property type="entry name" value="HAD-like_sf"/>
</dbReference>
<dbReference type="RefSeq" id="XP_021885580.1">
    <property type="nucleotide sequence ID" value="XM_022022831.1"/>
</dbReference>
<keyword evidence="3" id="KW-1185">Reference proteome</keyword>
<dbReference type="GO" id="GO:0005829">
    <property type="term" value="C:cytosol"/>
    <property type="evidence" value="ECO:0007669"/>
    <property type="project" value="TreeGrafter"/>
</dbReference>
<dbReference type="PANTHER" id="PTHR10000:SF8">
    <property type="entry name" value="HAD SUPERFAMILY HYDROLASE-LIKE, TYPE 3"/>
    <property type="match status" value="1"/>
</dbReference>
<dbReference type="InParanoid" id="A0A1Y2GZZ5"/>